<evidence type="ECO:0000313" key="1">
    <source>
        <dbReference type="EMBL" id="KAK2558108.1"/>
    </source>
</evidence>
<sequence>MPVSKACEVGFAVDVVQQELSGQELSEVNKENGTFFMGGNPPHFENVCRPFRNIGCTTLSHDGSQGYYQRYLQLLAQAFEGCCVCLVLCSALEEGMHKTYLLRVSPSSSAYYPLKFLGWCRDIGPNLV</sequence>
<evidence type="ECO:0000313" key="2">
    <source>
        <dbReference type="Proteomes" id="UP001249851"/>
    </source>
</evidence>
<keyword evidence="2" id="KW-1185">Reference proteome</keyword>
<organism evidence="1 2">
    <name type="scientific">Acropora cervicornis</name>
    <name type="common">Staghorn coral</name>
    <dbReference type="NCBI Taxonomy" id="6130"/>
    <lineage>
        <taxon>Eukaryota</taxon>
        <taxon>Metazoa</taxon>
        <taxon>Cnidaria</taxon>
        <taxon>Anthozoa</taxon>
        <taxon>Hexacorallia</taxon>
        <taxon>Scleractinia</taxon>
        <taxon>Astrocoeniina</taxon>
        <taxon>Acroporidae</taxon>
        <taxon>Acropora</taxon>
    </lineage>
</organism>
<dbReference type="EMBL" id="JARQWQ010000046">
    <property type="protein sequence ID" value="KAK2558108.1"/>
    <property type="molecule type" value="Genomic_DNA"/>
</dbReference>
<name>A0AAD9V1U3_ACRCE</name>
<dbReference type="AlphaFoldDB" id="A0AAD9V1U3"/>
<protein>
    <submittedName>
        <fullName evidence="1">Uncharacterized protein</fullName>
    </submittedName>
</protein>
<accession>A0AAD9V1U3</accession>
<dbReference type="Proteomes" id="UP001249851">
    <property type="component" value="Unassembled WGS sequence"/>
</dbReference>
<gene>
    <name evidence="1" type="ORF">P5673_019688</name>
</gene>
<comment type="caution">
    <text evidence="1">The sequence shown here is derived from an EMBL/GenBank/DDBJ whole genome shotgun (WGS) entry which is preliminary data.</text>
</comment>
<reference evidence="1" key="1">
    <citation type="journal article" date="2023" name="G3 (Bethesda)">
        <title>Whole genome assembly and annotation of the endangered Caribbean coral Acropora cervicornis.</title>
        <authorList>
            <person name="Selwyn J.D."/>
            <person name="Vollmer S.V."/>
        </authorList>
    </citation>
    <scope>NUCLEOTIDE SEQUENCE</scope>
    <source>
        <strain evidence="1">K2</strain>
    </source>
</reference>
<reference evidence="1" key="2">
    <citation type="journal article" date="2023" name="Science">
        <title>Genomic signatures of disease resistance in endangered staghorn corals.</title>
        <authorList>
            <person name="Vollmer S.V."/>
            <person name="Selwyn J.D."/>
            <person name="Despard B.A."/>
            <person name="Roesel C.L."/>
        </authorList>
    </citation>
    <scope>NUCLEOTIDE SEQUENCE</scope>
    <source>
        <strain evidence="1">K2</strain>
    </source>
</reference>
<proteinExistence type="predicted"/>